<dbReference type="AlphaFoldDB" id="A0A2V2W8I5"/>
<dbReference type="VEuPathDB" id="TriTrypDB:Tc_MARK_8205"/>
<sequence>MNLILITCSMTKLRDLLGGQDAECSFALTLVERIFDCSAHVKFGKGCAFDLLMHVMNALSLNLSDETFSCCVSRVLKESEVQGGISKAHAVSCLLEPFARRAPERMMRWAIQTFAPPLKNVSTPLNELQWCAHLLAGCIRGAGLAGFSYRHELLHCIQCQVSFITREEQILAAAALLMHCLPPLRNLFARKRRQNLFLTRKLVIWHSVIQMNWFTTRNRMSLRRVCASVEAALCS</sequence>
<comment type="caution">
    <text evidence="1">The sequence shown here is derived from an EMBL/GenBank/DDBJ whole genome shotgun (WGS) entry which is preliminary data.</text>
</comment>
<dbReference type="VEuPathDB" id="TriTrypDB:TcBrA4_0001580"/>
<dbReference type="VEuPathDB" id="TriTrypDB:TcCL_NonESM01048"/>
<evidence type="ECO:0000313" key="2">
    <source>
        <dbReference type="Proteomes" id="UP000246078"/>
    </source>
</evidence>
<dbReference type="VEuPathDB" id="TriTrypDB:C3747_139g93"/>
<accession>A0A2V2W8I5</accession>
<name>A0A2V2W8I5_TRYCR</name>
<dbReference type="VEuPathDB" id="TriTrypDB:TcCLB.510861.14"/>
<dbReference type="VEuPathDB" id="TriTrypDB:TcG_03768"/>
<reference evidence="1 2" key="1">
    <citation type="journal article" date="2018" name="Microb. Genom.">
        <title>Expanding an expanded genome: long-read sequencing of Trypanosoma cruzi.</title>
        <authorList>
            <person name="Berna L."/>
            <person name="Rodriguez M."/>
            <person name="Chiribao M.L."/>
            <person name="Parodi-Talice A."/>
            <person name="Pita S."/>
            <person name="Rijo G."/>
            <person name="Alvarez-Valin F."/>
            <person name="Robello C."/>
        </authorList>
    </citation>
    <scope>NUCLEOTIDE SEQUENCE [LARGE SCALE GENOMIC DNA]</scope>
    <source>
        <strain evidence="1 2">TCC</strain>
    </source>
</reference>
<protein>
    <submittedName>
        <fullName evidence="1">Uncharacterized protein</fullName>
    </submittedName>
</protein>
<dbReference type="VEuPathDB" id="TriTrypDB:BCY84_02726"/>
<evidence type="ECO:0000313" key="1">
    <source>
        <dbReference type="EMBL" id="PWV04996.1"/>
    </source>
</evidence>
<dbReference type="EMBL" id="PRFC01000139">
    <property type="protein sequence ID" value="PWV04996.1"/>
    <property type="molecule type" value="Genomic_DNA"/>
</dbReference>
<dbReference type="VEuPathDB" id="TriTrypDB:C4B63_78g11"/>
<dbReference type="VEuPathDB" id="TriTrypDB:TcCLB.507649.20"/>
<organism evidence="1 2">
    <name type="scientific">Trypanosoma cruzi</name>
    <dbReference type="NCBI Taxonomy" id="5693"/>
    <lineage>
        <taxon>Eukaryota</taxon>
        <taxon>Discoba</taxon>
        <taxon>Euglenozoa</taxon>
        <taxon>Kinetoplastea</taxon>
        <taxon>Metakinetoplastina</taxon>
        <taxon>Trypanosomatida</taxon>
        <taxon>Trypanosomatidae</taxon>
        <taxon>Trypanosoma</taxon>
        <taxon>Schizotrypanum</taxon>
    </lineage>
</organism>
<proteinExistence type="predicted"/>
<gene>
    <name evidence="1" type="ORF">C3747_139g93</name>
</gene>
<dbReference type="VEuPathDB" id="TriTrypDB:TCSYLVIO_009709"/>
<dbReference type="VEuPathDB" id="TriTrypDB:ECC02_000908"/>
<dbReference type="VEuPathDB" id="TriTrypDB:TCDM_01785"/>
<dbReference type="Proteomes" id="UP000246078">
    <property type="component" value="Unassembled WGS sequence"/>
</dbReference>